<dbReference type="InterPro" id="IPR051344">
    <property type="entry name" value="Vgb"/>
</dbReference>
<evidence type="ECO:0000256" key="1">
    <source>
        <dbReference type="SAM" id="SignalP"/>
    </source>
</evidence>
<feature type="chain" id="PRO_5017194055" description="PEP-CTERM sorting domain-containing protein" evidence="1">
    <location>
        <begin position="25"/>
        <end position="309"/>
    </location>
</feature>
<organism evidence="2 3">
    <name type="scientific">Candidatus Auribacter fodinae</name>
    <dbReference type="NCBI Taxonomy" id="2093366"/>
    <lineage>
        <taxon>Bacteria</taxon>
        <taxon>Pseudomonadati</taxon>
        <taxon>Candidatus Auribacterota</taxon>
        <taxon>Candidatus Auribacteria</taxon>
        <taxon>Candidatus Auribacterales</taxon>
        <taxon>Candidatus Auribacteraceae</taxon>
        <taxon>Candidatus Auribacter</taxon>
    </lineage>
</organism>
<feature type="signal peptide" evidence="1">
    <location>
        <begin position="1"/>
        <end position="24"/>
    </location>
</feature>
<comment type="caution">
    <text evidence="2">The sequence shown here is derived from an EMBL/GenBank/DDBJ whole genome shotgun (WGS) entry which is preliminary data.</text>
</comment>
<reference evidence="2 3" key="1">
    <citation type="journal article" date="2017" name="ISME J.">
        <title>Energy and carbon metabolisms in a deep terrestrial subsurface fluid microbial community.</title>
        <authorList>
            <person name="Momper L."/>
            <person name="Jungbluth S.P."/>
            <person name="Lee M.D."/>
            <person name="Amend J.P."/>
        </authorList>
    </citation>
    <scope>NUCLEOTIDE SEQUENCE [LARGE SCALE GENOMIC DNA]</scope>
    <source>
        <strain evidence="2">SURF_26</strain>
    </source>
</reference>
<dbReference type="PANTHER" id="PTHR40274:SF3">
    <property type="entry name" value="VIRGINIAMYCIN B LYASE"/>
    <property type="match status" value="1"/>
</dbReference>
<dbReference type="InterPro" id="IPR015943">
    <property type="entry name" value="WD40/YVTN_repeat-like_dom_sf"/>
</dbReference>
<proteinExistence type="predicted"/>
<evidence type="ECO:0000313" key="3">
    <source>
        <dbReference type="Proteomes" id="UP000266426"/>
    </source>
</evidence>
<gene>
    <name evidence="2" type="ORF">C4541_08430</name>
</gene>
<dbReference type="EMBL" id="QZJZ01000069">
    <property type="protein sequence ID" value="RJP58262.1"/>
    <property type="molecule type" value="Genomic_DNA"/>
</dbReference>
<evidence type="ECO:0008006" key="4">
    <source>
        <dbReference type="Google" id="ProtNLM"/>
    </source>
</evidence>
<dbReference type="Gene3D" id="2.130.10.10">
    <property type="entry name" value="YVTN repeat-like/Quinoprotein amine dehydrogenase"/>
    <property type="match status" value="2"/>
</dbReference>
<dbReference type="Proteomes" id="UP000266426">
    <property type="component" value="Unassembled WGS sequence"/>
</dbReference>
<sequence>MKLRVLGILACLILSAVYTMCSFAATYDLWVTGPTIERFDGDTGASLGSVGSGSGIAYGPDGNVYVFSPYNGKVSRYNPQTGAYIDDFVTSFQGSHDMAFGPDGKLYTVNHFTSGVPNIFRYSLDGSYEALAVMQYATGIAFDSAGNMYVAAHTTSTINKYTKDGVFLQTIVSGSGADLMDIVVTPSGDLAASYYYSDTLKILDINTGAVKATQTVPSVWGLAIGPDGSLYATNGDSDTILQLNSVSGAVLDSTFAYYSYGSGTTIPYNPTFIGFVSTEPVYAVPEPLTVVLLGMAVIRLGCVRKSTKK</sequence>
<keyword evidence="1" id="KW-0732">Signal</keyword>
<evidence type="ECO:0000313" key="2">
    <source>
        <dbReference type="EMBL" id="RJP58262.1"/>
    </source>
</evidence>
<dbReference type="SUPFAM" id="SSF101898">
    <property type="entry name" value="NHL repeat"/>
    <property type="match status" value="1"/>
</dbReference>
<protein>
    <recommendedName>
        <fullName evidence="4">PEP-CTERM sorting domain-containing protein</fullName>
    </recommendedName>
</protein>
<accession>A0A3A4QZT3</accession>
<name>A0A3A4QZT3_9BACT</name>
<dbReference type="AlphaFoldDB" id="A0A3A4QZT3"/>
<dbReference type="PANTHER" id="PTHR40274">
    <property type="entry name" value="VIRGINIAMYCIN B LYASE"/>
    <property type="match status" value="1"/>
</dbReference>